<feature type="domain" description="Fork-head" evidence="8">
    <location>
        <begin position="228"/>
        <end position="338"/>
    </location>
</feature>
<dbReference type="GO" id="GO:0000978">
    <property type="term" value="F:RNA polymerase II cis-regulatory region sequence-specific DNA binding"/>
    <property type="evidence" value="ECO:0007669"/>
    <property type="project" value="TreeGrafter"/>
</dbReference>
<feature type="region of interest" description="Disordered" evidence="7">
    <location>
        <begin position="325"/>
        <end position="382"/>
    </location>
</feature>
<dbReference type="STRING" id="1316194.A0A1Q5SS47"/>
<evidence type="ECO:0000313" key="9">
    <source>
        <dbReference type="EMBL" id="OKO90837.1"/>
    </source>
</evidence>
<dbReference type="PROSITE" id="PS50039">
    <property type="entry name" value="FORK_HEAD_3"/>
    <property type="match status" value="1"/>
</dbReference>
<evidence type="ECO:0000259" key="8">
    <source>
        <dbReference type="PROSITE" id="PS50039"/>
    </source>
</evidence>
<keyword evidence="2" id="KW-0805">Transcription regulation</keyword>
<dbReference type="EMBL" id="MNBE01000756">
    <property type="protein sequence ID" value="OKO90837.1"/>
    <property type="molecule type" value="Genomic_DNA"/>
</dbReference>
<dbReference type="InterPro" id="IPR036390">
    <property type="entry name" value="WH_DNA-bd_sf"/>
</dbReference>
<feature type="compositionally biased region" description="Low complexity" evidence="7">
    <location>
        <begin position="178"/>
        <end position="188"/>
    </location>
</feature>
<feature type="compositionally biased region" description="Polar residues" evidence="7">
    <location>
        <begin position="206"/>
        <end position="223"/>
    </location>
</feature>
<accession>A0A1Q5SS47</accession>
<proteinExistence type="predicted"/>
<evidence type="ECO:0000256" key="2">
    <source>
        <dbReference type="ARBA" id="ARBA00023015"/>
    </source>
</evidence>
<dbReference type="InterPro" id="IPR030456">
    <property type="entry name" value="TF_fork_head_CS_2"/>
</dbReference>
<dbReference type="Gene3D" id="1.10.10.10">
    <property type="entry name" value="Winged helix-like DNA-binding domain superfamily/Winged helix DNA-binding domain"/>
    <property type="match status" value="1"/>
</dbReference>
<sequence>MDHSFTYPYHHPLAQMPTDQREHEHQQPRVSVQTGLYQMVPSDNNPHPYHPGPSVENWSAFRSNLAPEALISLHQTGFSTPWGATPQQYDFGTSSLTGVTVSDTSYLASFYSSPHANMHPLNNSHAPRRSEHDNSTNWQTAPTTTSLLSQRHIDNSLSCPDTPEQSSRSMRATPASPPISISSSQSPSHSRDSGSMSPALTVPEVDTSSPRISLGDSSDQDQNGGPPYSRLIWEALMSTEEKMLPLQGIYQWFEKNTNKGGNEESKGWQNSIRHNLSMNAVCVPSTSPPLPGNQANTTQGFEAIKVETPGKKPANYWRLTKEAIQNGGVQSTTRYRKMSAKKALSSDPDPRRQRPGSRGGKKIPGVMRHAIEDQKESSYPYPRLMLHQRNVRQNRSPPLQARSQPQHLPQPQPPTDIQHFQNYNNPSMPTPSVGLPQYAELNMPNGLSNGASNDLPNGQVPNGLPNDLPEMTYHWRRFDLSSVIGTTTPPPNNMVFCDTAEGGPAVLHSSGPGLV</sequence>
<evidence type="ECO:0000256" key="3">
    <source>
        <dbReference type="ARBA" id="ARBA00023125"/>
    </source>
</evidence>
<dbReference type="GO" id="GO:0005634">
    <property type="term" value="C:nucleus"/>
    <property type="evidence" value="ECO:0007669"/>
    <property type="project" value="UniProtKB-SubCell"/>
</dbReference>
<evidence type="ECO:0000313" key="10">
    <source>
        <dbReference type="Proteomes" id="UP000186955"/>
    </source>
</evidence>
<dbReference type="InterPro" id="IPR036388">
    <property type="entry name" value="WH-like_DNA-bd_sf"/>
</dbReference>
<evidence type="ECO:0000256" key="7">
    <source>
        <dbReference type="SAM" id="MobiDB-lite"/>
    </source>
</evidence>
<feature type="region of interest" description="Disordered" evidence="7">
    <location>
        <begin position="395"/>
        <end position="463"/>
    </location>
</feature>
<dbReference type="PANTHER" id="PTHR45881:SF5">
    <property type="entry name" value="FORK-HEAD DOMAIN-CONTAINING PROTEIN"/>
    <property type="match status" value="1"/>
</dbReference>
<keyword evidence="10" id="KW-1185">Reference proteome</keyword>
<organism evidence="9 10">
    <name type="scientific">Penicillium subrubescens</name>
    <dbReference type="NCBI Taxonomy" id="1316194"/>
    <lineage>
        <taxon>Eukaryota</taxon>
        <taxon>Fungi</taxon>
        <taxon>Dikarya</taxon>
        <taxon>Ascomycota</taxon>
        <taxon>Pezizomycotina</taxon>
        <taxon>Eurotiomycetes</taxon>
        <taxon>Eurotiomycetidae</taxon>
        <taxon>Eurotiales</taxon>
        <taxon>Aspergillaceae</taxon>
        <taxon>Penicillium</taxon>
    </lineage>
</organism>
<dbReference type="SUPFAM" id="SSF46785">
    <property type="entry name" value="Winged helix' DNA-binding domain"/>
    <property type="match status" value="1"/>
</dbReference>
<protein>
    <recommendedName>
        <fullName evidence="8">Fork-head domain-containing protein</fullName>
    </recommendedName>
</protein>
<feature type="DNA-binding region" description="Fork-head" evidence="6">
    <location>
        <begin position="228"/>
        <end position="338"/>
    </location>
</feature>
<feature type="compositionally biased region" description="Polar residues" evidence="7">
    <location>
        <begin position="445"/>
        <end position="460"/>
    </location>
</feature>
<comment type="caution">
    <text evidence="9">The sequence shown here is derived from an EMBL/GenBank/DDBJ whole genome shotgun (WGS) entry which is preliminary data.</text>
</comment>
<evidence type="ECO:0000256" key="4">
    <source>
        <dbReference type="ARBA" id="ARBA00023163"/>
    </source>
</evidence>
<dbReference type="Proteomes" id="UP000186955">
    <property type="component" value="Unassembled WGS sequence"/>
</dbReference>
<dbReference type="PROSITE" id="PS00658">
    <property type="entry name" value="FORK_HEAD_2"/>
    <property type="match status" value="1"/>
</dbReference>
<dbReference type="PANTHER" id="PTHR45881">
    <property type="entry name" value="CHECKPOINT SUPPRESSOR 1-LIKE, ISOFORM A-RELATED"/>
    <property type="match status" value="1"/>
</dbReference>
<keyword evidence="5 6" id="KW-0539">Nucleus</keyword>
<dbReference type="SMART" id="SM00339">
    <property type="entry name" value="FH"/>
    <property type="match status" value="1"/>
</dbReference>
<feature type="region of interest" description="Disordered" evidence="7">
    <location>
        <begin position="118"/>
        <end position="227"/>
    </location>
</feature>
<comment type="subcellular location">
    <subcellularLocation>
        <location evidence="1 6">Nucleus</location>
    </subcellularLocation>
</comment>
<evidence type="ECO:0000256" key="6">
    <source>
        <dbReference type="PROSITE-ProRule" id="PRU00089"/>
    </source>
</evidence>
<dbReference type="Pfam" id="PF00250">
    <property type="entry name" value="Forkhead"/>
    <property type="match status" value="1"/>
</dbReference>
<dbReference type="GO" id="GO:0000981">
    <property type="term" value="F:DNA-binding transcription factor activity, RNA polymerase II-specific"/>
    <property type="evidence" value="ECO:0007669"/>
    <property type="project" value="TreeGrafter"/>
</dbReference>
<dbReference type="AlphaFoldDB" id="A0A1Q5SS47"/>
<feature type="compositionally biased region" description="Polar residues" evidence="7">
    <location>
        <begin position="135"/>
        <end position="170"/>
    </location>
</feature>
<name>A0A1Q5SS47_9EURO</name>
<dbReference type="InterPro" id="IPR001766">
    <property type="entry name" value="Fork_head_dom"/>
</dbReference>
<evidence type="ECO:0000256" key="1">
    <source>
        <dbReference type="ARBA" id="ARBA00004123"/>
    </source>
</evidence>
<keyword evidence="4" id="KW-0804">Transcription</keyword>
<evidence type="ECO:0000256" key="5">
    <source>
        <dbReference type="ARBA" id="ARBA00023242"/>
    </source>
</evidence>
<keyword evidence="3 6" id="KW-0238">DNA-binding</keyword>
<gene>
    <name evidence="9" type="ORF">PENSUB_13138</name>
</gene>
<reference evidence="9 10" key="1">
    <citation type="submission" date="2016-10" db="EMBL/GenBank/DDBJ databases">
        <title>Genome sequence of the ascomycete fungus Penicillium subrubescens.</title>
        <authorList>
            <person name="De Vries R.P."/>
            <person name="Peng M."/>
            <person name="Dilokpimol A."/>
            <person name="Hilden K."/>
            <person name="Makela M.R."/>
            <person name="Grigoriev I."/>
            <person name="Riley R."/>
            <person name="Granchi Z."/>
        </authorList>
    </citation>
    <scope>NUCLEOTIDE SEQUENCE [LARGE SCALE GENOMIC DNA]</scope>
    <source>
        <strain evidence="9 10">CBS 132785</strain>
    </source>
</reference>
<feature type="compositionally biased region" description="Polar residues" evidence="7">
    <location>
        <begin position="418"/>
        <end position="427"/>
    </location>
</feature>